<keyword evidence="2" id="KW-0396">Initiation factor</keyword>
<dbReference type="Gene3D" id="2.40.50.140">
    <property type="entry name" value="Nucleic acid-binding proteins"/>
    <property type="match status" value="1"/>
</dbReference>
<dbReference type="InterPro" id="IPR020189">
    <property type="entry name" value="IF5A_C"/>
</dbReference>
<dbReference type="InterPro" id="IPR001884">
    <property type="entry name" value="IF5A-like"/>
</dbReference>
<keyword evidence="2" id="KW-0648">Protein biosynthesis</keyword>
<accession>A0ABR0L6H8</accession>
<dbReference type="InterPro" id="IPR012340">
    <property type="entry name" value="NA-bd_OB-fold"/>
</dbReference>
<dbReference type="GO" id="GO:0003743">
    <property type="term" value="F:translation initiation factor activity"/>
    <property type="evidence" value="ECO:0007669"/>
    <property type="project" value="UniProtKB-KW"/>
</dbReference>
<proteinExistence type="predicted"/>
<dbReference type="SUPFAM" id="SSF50249">
    <property type="entry name" value="Nucleic acid-binding proteins"/>
    <property type="match status" value="1"/>
</dbReference>
<evidence type="ECO:0000313" key="2">
    <source>
        <dbReference type="EMBL" id="KAK5144282.1"/>
    </source>
</evidence>
<dbReference type="EMBL" id="JAVRRR010000238">
    <property type="protein sequence ID" value="KAK5144282.1"/>
    <property type="molecule type" value="Genomic_DNA"/>
</dbReference>
<feature type="domain" description="Translation initiation factor 5A C-terminal" evidence="1">
    <location>
        <begin position="5"/>
        <end position="74"/>
    </location>
</feature>
<name>A0ABR0L6H8_9PEZI</name>
<protein>
    <submittedName>
        <fullName evidence="2">Translation initiation factor eIF5A</fullName>
    </submittedName>
</protein>
<dbReference type="CDD" id="cd04468">
    <property type="entry name" value="S1_eIF5A"/>
    <property type="match status" value="1"/>
</dbReference>
<dbReference type="SMART" id="SM01376">
    <property type="entry name" value="eIF-5a"/>
    <property type="match status" value="1"/>
</dbReference>
<dbReference type="Pfam" id="PF01287">
    <property type="entry name" value="eIF-5a"/>
    <property type="match status" value="1"/>
</dbReference>
<gene>
    <name evidence="2" type="primary">ANB1</name>
    <name evidence="2" type="ORF">LTR32_003767</name>
</gene>
<sequence length="79" mass="8935">MEVPHVRRQEYQLLDISEDGFLNLMTESGETKDDVKIPDDEVGQKINKLFREDEKDTNVIVLTAMGEEAAIDAKEAPKS</sequence>
<dbReference type="PANTHER" id="PTHR11673">
    <property type="entry name" value="TRANSLATION INITIATION FACTOR 5A FAMILY MEMBER"/>
    <property type="match status" value="1"/>
</dbReference>
<comment type="caution">
    <text evidence="2">The sequence shown here is derived from an EMBL/GenBank/DDBJ whole genome shotgun (WGS) entry which is preliminary data.</text>
</comment>
<evidence type="ECO:0000313" key="3">
    <source>
        <dbReference type="Proteomes" id="UP001308179"/>
    </source>
</evidence>
<keyword evidence="3" id="KW-1185">Reference proteome</keyword>
<reference evidence="2 3" key="1">
    <citation type="submission" date="2023-08" db="EMBL/GenBank/DDBJ databases">
        <title>Black Yeasts Isolated from many extreme environments.</title>
        <authorList>
            <person name="Coleine C."/>
            <person name="Stajich J.E."/>
            <person name="Selbmann L."/>
        </authorList>
    </citation>
    <scope>NUCLEOTIDE SEQUENCE [LARGE SCALE GENOMIC DNA]</scope>
    <source>
        <strain evidence="2 3">CCFEE 5386</strain>
    </source>
</reference>
<evidence type="ECO:0000259" key="1">
    <source>
        <dbReference type="SMART" id="SM01376"/>
    </source>
</evidence>
<organism evidence="2 3">
    <name type="scientific">Rachicladosporium monterosium</name>
    <dbReference type="NCBI Taxonomy" id="1507873"/>
    <lineage>
        <taxon>Eukaryota</taxon>
        <taxon>Fungi</taxon>
        <taxon>Dikarya</taxon>
        <taxon>Ascomycota</taxon>
        <taxon>Pezizomycotina</taxon>
        <taxon>Dothideomycetes</taxon>
        <taxon>Dothideomycetidae</taxon>
        <taxon>Cladosporiales</taxon>
        <taxon>Cladosporiaceae</taxon>
        <taxon>Rachicladosporium</taxon>
    </lineage>
</organism>
<dbReference type="Proteomes" id="UP001308179">
    <property type="component" value="Unassembled WGS sequence"/>
</dbReference>